<sequence>MTMRPIGTQHSELWAEVFAELRELIVLGRLAPAERLVEADLAERLGVSRGPVRTALAELARVGLVELSSRRSARVVSLTSKDVAEIYSVRKALERLSVQTADDEAVRAMLPGLSADLDTLEAALEEGDRSAATRADLAFHRHLAELAGNSRLLAAWDMQADQVRLVIGMVQRDDPTVAAKSGEHRSVLEALQTGDRECACVALEQHLAAAEKAVREGAARLTGEPATTEAGQS</sequence>
<keyword evidence="1" id="KW-0805">Transcription regulation</keyword>
<dbReference type="InterPro" id="IPR011711">
    <property type="entry name" value="GntR_C"/>
</dbReference>
<dbReference type="Gene3D" id="1.10.10.10">
    <property type="entry name" value="Winged helix-like DNA-binding domain superfamily/Winged helix DNA-binding domain"/>
    <property type="match status" value="1"/>
</dbReference>
<dbReference type="PROSITE" id="PS50949">
    <property type="entry name" value="HTH_GNTR"/>
    <property type="match status" value="1"/>
</dbReference>
<keyword evidence="6" id="KW-1185">Reference proteome</keyword>
<dbReference type="Pfam" id="PF00392">
    <property type="entry name" value="GntR"/>
    <property type="match status" value="1"/>
</dbReference>
<evidence type="ECO:0000256" key="1">
    <source>
        <dbReference type="ARBA" id="ARBA00023015"/>
    </source>
</evidence>
<dbReference type="SMART" id="SM00345">
    <property type="entry name" value="HTH_GNTR"/>
    <property type="match status" value="1"/>
</dbReference>
<accession>A0A7W7RNS0</accession>
<dbReference type="Pfam" id="PF07729">
    <property type="entry name" value="FCD"/>
    <property type="match status" value="1"/>
</dbReference>
<evidence type="ECO:0000256" key="3">
    <source>
        <dbReference type="ARBA" id="ARBA00023163"/>
    </source>
</evidence>
<dbReference type="Gene3D" id="1.20.120.530">
    <property type="entry name" value="GntR ligand-binding domain-like"/>
    <property type="match status" value="1"/>
</dbReference>
<dbReference type="AlphaFoldDB" id="A0A7W7RNS0"/>
<dbReference type="EMBL" id="JACHJT010000002">
    <property type="protein sequence ID" value="MBB4935122.1"/>
    <property type="molecule type" value="Genomic_DNA"/>
</dbReference>
<proteinExistence type="predicted"/>
<name>A0A7W7RNS0_9ACTN</name>
<dbReference type="InterPro" id="IPR008920">
    <property type="entry name" value="TF_FadR/GntR_C"/>
</dbReference>
<keyword evidence="2 5" id="KW-0238">DNA-binding</keyword>
<dbReference type="SMART" id="SM00895">
    <property type="entry name" value="FCD"/>
    <property type="match status" value="1"/>
</dbReference>
<gene>
    <name evidence="5" type="ORF">F4561_006016</name>
</gene>
<dbReference type="GO" id="GO:0003677">
    <property type="term" value="F:DNA binding"/>
    <property type="evidence" value="ECO:0007669"/>
    <property type="project" value="UniProtKB-KW"/>
</dbReference>
<dbReference type="InterPro" id="IPR036390">
    <property type="entry name" value="WH_DNA-bd_sf"/>
</dbReference>
<dbReference type="RefSeq" id="WP_184584899.1">
    <property type="nucleotide sequence ID" value="NZ_JACHJT010000002.1"/>
</dbReference>
<dbReference type="Proteomes" id="UP000523007">
    <property type="component" value="Unassembled WGS sequence"/>
</dbReference>
<organism evidence="5 6">
    <name type="scientific">Lipingzhangella halophila</name>
    <dbReference type="NCBI Taxonomy" id="1783352"/>
    <lineage>
        <taxon>Bacteria</taxon>
        <taxon>Bacillati</taxon>
        <taxon>Actinomycetota</taxon>
        <taxon>Actinomycetes</taxon>
        <taxon>Streptosporangiales</taxon>
        <taxon>Nocardiopsidaceae</taxon>
        <taxon>Lipingzhangella</taxon>
    </lineage>
</organism>
<feature type="domain" description="HTH gntR-type" evidence="4">
    <location>
        <begin position="11"/>
        <end position="78"/>
    </location>
</feature>
<dbReference type="GO" id="GO:0003700">
    <property type="term" value="F:DNA-binding transcription factor activity"/>
    <property type="evidence" value="ECO:0007669"/>
    <property type="project" value="InterPro"/>
</dbReference>
<reference evidence="5 6" key="1">
    <citation type="submission" date="2020-08" db="EMBL/GenBank/DDBJ databases">
        <title>Sequencing the genomes of 1000 actinobacteria strains.</title>
        <authorList>
            <person name="Klenk H.-P."/>
        </authorList>
    </citation>
    <scope>NUCLEOTIDE SEQUENCE [LARGE SCALE GENOMIC DNA]</scope>
    <source>
        <strain evidence="5 6">DSM 102030</strain>
    </source>
</reference>
<evidence type="ECO:0000259" key="4">
    <source>
        <dbReference type="PROSITE" id="PS50949"/>
    </source>
</evidence>
<protein>
    <submittedName>
        <fullName evidence="5">DNA-binding GntR family transcriptional regulator</fullName>
    </submittedName>
</protein>
<comment type="caution">
    <text evidence="5">The sequence shown here is derived from an EMBL/GenBank/DDBJ whole genome shotgun (WGS) entry which is preliminary data.</text>
</comment>
<dbReference type="InterPro" id="IPR000524">
    <property type="entry name" value="Tscrpt_reg_HTH_GntR"/>
</dbReference>
<evidence type="ECO:0000313" key="6">
    <source>
        <dbReference type="Proteomes" id="UP000523007"/>
    </source>
</evidence>
<dbReference type="SUPFAM" id="SSF48008">
    <property type="entry name" value="GntR ligand-binding domain-like"/>
    <property type="match status" value="1"/>
</dbReference>
<dbReference type="CDD" id="cd07377">
    <property type="entry name" value="WHTH_GntR"/>
    <property type="match status" value="1"/>
</dbReference>
<evidence type="ECO:0000256" key="2">
    <source>
        <dbReference type="ARBA" id="ARBA00023125"/>
    </source>
</evidence>
<dbReference type="PANTHER" id="PTHR43537">
    <property type="entry name" value="TRANSCRIPTIONAL REGULATOR, GNTR FAMILY"/>
    <property type="match status" value="1"/>
</dbReference>
<evidence type="ECO:0000313" key="5">
    <source>
        <dbReference type="EMBL" id="MBB4935122.1"/>
    </source>
</evidence>
<dbReference type="SUPFAM" id="SSF46785">
    <property type="entry name" value="Winged helix' DNA-binding domain"/>
    <property type="match status" value="1"/>
</dbReference>
<dbReference type="PANTHER" id="PTHR43537:SF24">
    <property type="entry name" value="GLUCONATE OPERON TRANSCRIPTIONAL REPRESSOR"/>
    <property type="match status" value="1"/>
</dbReference>
<dbReference type="InterPro" id="IPR036388">
    <property type="entry name" value="WH-like_DNA-bd_sf"/>
</dbReference>
<keyword evidence="3" id="KW-0804">Transcription</keyword>